<accession>A0A0F7SR43</accession>
<dbReference type="EMBL" id="LN483142">
    <property type="protein sequence ID" value="CED82975.1"/>
    <property type="molecule type" value="Genomic_DNA"/>
</dbReference>
<feature type="compositionally biased region" description="Low complexity" evidence="2">
    <location>
        <begin position="485"/>
        <end position="516"/>
    </location>
</feature>
<name>A0A0F7SR43_PHARH</name>
<feature type="domain" description="J" evidence="3">
    <location>
        <begin position="6"/>
        <end position="70"/>
    </location>
</feature>
<sequence>MPVETEYYDILEVTPEATDTELKKAYRKLAIKFHPDKNSSSDAETKFKEVGEAYQILSDPDLRANYDKYGKKQLGQPDGGMQDPSELFGSLFGGERFMDLIGEISLIKDFMGQAEVMMSSEERAQMEAEMSGGAAPKPAASTSAADTATSADTTTTHPSTETTEPTPTFVPTSNPAAPSNNIPSPATQSLQHHLSSSSGSPAAPSSTSAAATGTSTPPTGDSFKKSKKPTVTPEQQKKLAEMEEAKEKARVERVELLQKKLIDRIRPFVNAKKPGDKDDEETRKFIESMRTEAEDLKLESFGVELLHTIGNIYTTKATTFLKSKRFFGGGFFSRIKEKGSLVKEGWGVLGSAMDVQAAMEEMEKQQENQTLGEEELEALAKDVTSKILLTTWRGTKFEVIQVLSEVLDGVLTKKSGVSDETLIIRAKAIITVGAVFKATEPDESDEERRELERLVAQAALPSKKRKEAEKKEARLHAEKACPSKSTGPATSTYTPSTSSTSGFASSTYTATVTSTAEGSSTTTLDAQVEREKEKIKEERRRTGGFGFWGKKSASHSESGDKEAKL</sequence>
<dbReference type="SMART" id="SM00271">
    <property type="entry name" value="DnaJ"/>
    <property type="match status" value="1"/>
</dbReference>
<dbReference type="GO" id="GO:0016558">
    <property type="term" value="P:protein import into peroxisome matrix"/>
    <property type="evidence" value="ECO:0007669"/>
    <property type="project" value="TreeGrafter"/>
</dbReference>
<evidence type="ECO:0000256" key="2">
    <source>
        <dbReference type="SAM" id="MobiDB-lite"/>
    </source>
</evidence>
<dbReference type="InterPro" id="IPR026894">
    <property type="entry name" value="DnaJ_X"/>
</dbReference>
<organism evidence="4">
    <name type="scientific">Phaffia rhodozyma</name>
    <name type="common">Yeast</name>
    <name type="synonym">Xanthophyllomyces dendrorhous</name>
    <dbReference type="NCBI Taxonomy" id="264483"/>
    <lineage>
        <taxon>Eukaryota</taxon>
        <taxon>Fungi</taxon>
        <taxon>Dikarya</taxon>
        <taxon>Basidiomycota</taxon>
        <taxon>Agaricomycotina</taxon>
        <taxon>Tremellomycetes</taxon>
        <taxon>Cystofilobasidiales</taxon>
        <taxon>Mrakiaceae</taxon>
        <taxon>Phaffia</taxon>
    </lineage>
</organism>
<protein>
    <submittedName>
        <fullName evidence="4">Molecular chaperone (DnaJ superfamily)</fullName>
    </submittedName>
</protein>
<dbReference type="InterPro" id="IPR036869">
    <property type="entry name" value="J_dom_sf"/>
</dbReference>
<feature type="compositionally biased region" description="Basic and acidic residues" evidence="2">
    <location>
        <begin position="527"/>
        <end position="541"/>
    </location>
</feature>
<feature type="compositionally biased region" description="Basic and acidic residues" evidence="2">
    <location>
        <begin position="466"/>
        <end position="481"/>
    </location>
</feature>
<dbReference type="Pfam" id="PF14308">
    <property type="entry name" value="DnaJ-X"/>
    <property type="match status" value="1"/>
</dbReference>
<feature type="region of interest" description="Disordered" evidence="2">
    <location>
        <begin position="461"/>
        <end position="565"/>
    </location>
</feature>
<proteinExistence type="predicted"/>
<evidence type="ECO:0000313" key="4">
    <source>
        <dbReference type="EMBL" id="CED82975.1"/>
    </source>
</evidence>
<feature type="region of interest" description="Disordered" evidence="2">
    <location>
        <begin position="122"/>
        <end position="247"/>
    </location>
</feature>
<dbReference type="Gene3D" id="1.10.287.110">
    <property type="entry name" value="DnaJ domain"/>
    <property type="match status" value="1"/>
</dbReference>
<evidence type="ECO:0000256" key="1">
    <source>
        <dbReference type="ARBA" id="ARBA00023186"/>
    </source>
</evidence>
<dbReference type="PANTHER" id="PTHR45006:SF1">
    <property type="entry name" value="DNAJ-LIKE PROTEIN 1"/>
    <property type="match status" value="1"/>
</dbReference>
<feature type="compositionally biased region" description="Low complexity" evidence="2">
    <location>
        <begin position="195"/>
        <end position="220"/>
    </location>
</feature>
<dbReference type="AlphaFoldDB" id="A0A0F7SR43"/>
<feature type="compositionally biased region" description="Low complexity" evidence="2">
    <location>
        <begin position="134"/>
        <end position="187"/>
    </location>
</feature>
<feature type="compositionally biased region" description="Basic and acidic residues" evidence="2">
    <location>
        <begin position="235"/>
        <end position="247"/>
    </location>
</feature>
<dbReference type="InterPro" id="IPR018253">
    <property type="entry name" value="DnaJ_domain_CS"/>
</dbReference>
<dbReference type="InterPro" id="IPR052814">
    <property type="entry name" value="Peroxisomal_DnaJ"/>
</dbReference>
<evidence type="ECO:0000259" key="3">
    <source>
        <dbReference type="PROSITE" id="PS50076"/>
    </source>
</evidence>
<dbReference type="PROSITE" id="PS00636">
    <property type="entry name" value="DNAJ_1"/>
    <property type="match status" value="1"/>
</dbReference>
<dbReference type="GO" id="GO:0005829">
    <property type="term" value="C:cytosol"/>
    <property type="evidence" value="ECO:0007669"/>
    <property type="project" value="TreeGrafter"/>
</dbReference>
<dbReference type="FunFam" id="1.10.287.110:FF:000028">
    <property type="entry name" value="DnaJ domain protein"/>
    <property type="match status" value="1"/>
</dbReference>
<reference evidence="4" key="1">
    <citation type="submission" date="2014-08" db="EMBL/GenBank/DDBJ databases">
        <authorList>
            <person name="Sharma Rahul"/>
            <person name="Thines Marco"/>
        </authorList>
    </citation>
    <scope>NUCLEOTIDE SEQUENCE</scope>
</reference>
<dbReference type="CDD" id="cd06257">
    <property type="entry name" value="DnaJ"/>
    <property type="match status" value="1"/>
</dbReference>
<dbReference type="SUPFAM" id="SSF46565">
    <property type="entry name" value="Chaperone J-domain"/>
    <property type="match status" value="1"/>
</dbReference>
<dbReference type="PRINTS" id="PR00625">
    <property type="entry name" value="JDOMAIN"/>
</dbReference>
<dbReference type="PROSITE" id="PS50076">
    <property type="entry name" value="DNAJ_2"/>
    <property type="match status" value="1"/>
</dbReference>
<dbReference type="InterPro" id="IPR001623">
    <property type="entry name" value="DnaJ_domain"/>
</dbReference>
<dbReference type="Pfam" id="PF00226">
    <property type="entry name" value="DnaJ"/>
    <property type="match status" value="1"/>
</dbReference>
<dbReference type="PANTHER" id="PTHR45006">
    <property type="entry name" value="DNAJ-LIKE PROTEIN 1"/>
    <property type="match status" value="1"/>
</dbReference>
<keyword evidence="1" id="KW-0143">Chaperone</keyword>